<evidence type="ECO:0000256" key="2">
    <source>
        <dbReference type="ARBA" id="ARBA00022679"/>
    </source>
</evidence>
<dbReference type="InterPro" id="IPR002495">
    <property type="entry name" value="Glyco_trans_8"/>
</dbReference>
<dbReference type="GO" id="GO:0046872">
    <property type="term" value="F:metal ion binding"/>
    <property type="evidence" value="ECO:0007669"/>
    <property type="project" value="UniProtKB-KW"/>
</dbReference>
<reference evidence="4" key="1">
    <citation type="submission" date="2022-08" db="EMBL/GenBank/DDBJ databases">
        <authorList>
            <person name="Li F."/>
        </authorList>
    </citation>
    <scope>NUCLEOTIDE SEQUENCE</scope>
    <source>
        <strain evidence="4">MQZ15Z-1</strain>
    </source>
</reference>
<gene>
    <name evidence="4" type="ORF">NVS89_01350</name>
</gene>
<keyword evidence="1" id="KW-0328">Glycosyltransferase</keyword>
<dbReference type="Gene3D" id="3.90.550.10">
    <property type="entry name" value="Spore Coat Polysaccharide Biosynthesis Protein SpsA, Chain A"/>
    <property type="match status" value="1"/>
</dbReference>
<dbReference type="EMBL" id="JANTHZ010000001">
    <property type="protein sequence ID" value="MCS0493725.1"/>
    <property type="molecule type" value="Genomic_DNA"/>
</dbReference>
<proteinExistence type="predicted"/>
<evidence type="ECO:0000313" key="4">
    <source>
        <dbReference type="EMBL" id="MCS0493725.1"/>
    </source>
</evidence>
<evidence type="ECO:0000256" key="3">
    <source>
        <dbReference type="ARBA" id="ARBA00022723"/>
    </source>
</evidence>
<dbReference type="Pfam" id="PF01501">
    <property type="entry name" value="Glyco_transf_8"/>
    <property type="match status" value="1"/>
</dbReference>
<dbReference type="InterPro" id="IPR050748">
    <property type="entry name" value="Glycosyltrans_8_dom-fam"/>
</dbReference>
<dbReference type="PANTHER" id="PTHR13778">
    <property type="entry name" value="GLYCOSYLTRANSFERASE 8 DOMAIN-CONTAINING PROTEIN"/>
    <property type="match status" value="1"/>
</dbReference>
<dbReference type="GO" id="GO:0016757">
    <property type="term" value="F:glycosyltransferase activity"/>
    <property type="evidence" value="ECO:0007669"/>
    <property type="project" value="UniProtKB-KW"/>
</dbReference>
<evidence type="ECO:0000256" key="1">
    <source>
        <dbReference type="ARBA" id="ARBA00022676"/>
    </source>
</evidence>
<organism evidence="4 5">
    <name type="scientific">Ancylobacter mangrovi</name>
    <dbReference type="NCBI Taxonomy" id="2972472"/>
    <lineage>
        <taxon>Bacteria</taxon>
        <taxon>Pseudomonadati</taxon>
        <taxon>Pseudomonadota</taxon>
        <taxon>Alphaproteobacteria</taxon>
        <taxon>Hyphomicrobiales</taxon>
        <taxon>Xanthobacteraceae</taxon>
        <taxon>Ancylobacter</taxon>
    </lineage>
</organism>
<comment type="caution">
    <text evidence="4">The sequence shown here is derived from an EMBL/GenBank/DDBJ whole genome shotgun (WGS) entry which is preliminary data.</text>
</comment>
<evidence type="ECO:0000313" key="5">
    <source>
        <dbReference type="Proteomes" id="UP001151088"/>
    </source>
</evidence>
<keyword evidence="5" id="KW-1185">Reference proteome</keyword>
<accession>A0A9X2PD16</accession>
<dbReference type="InterPro" id="IPR029044">
    <property type="entry name" value="Nucleotide-diphossugar_trans"/>
</dbReference>
<dbReference type="AlphaFoldDB" id="A0A9X2PD16"/>
<dbReference type="PANTHER" id="PTHR13778:SF47">
    <property type="entry name" value="LIPOPOLYSACCHARIDE 1,3-GALACTOSYLTRANSFERASE"/>
    <property type="match status" value="1"/>
</dbReference>
<dbReference type="CDD" id="cd04194">
    <property type="entry name" value="GT8_A4GalT_like"/>
    <property type="match status" value="1"/>
</dbReference>
<protein>
    <submittedName>
        <fullName evidence="4">Glycosyltransferase family 8 protein</fullName>
    </submittedName>
</protein>
<keyword evidence="2" id="KW-0808">Transferase</keyword>
<name>A0A9X2PD16_9HYPH</name>
<dbReference type="Proteomes" id="UP001151088">
    <property type="component" value="Unassembled WGS sequence"/>
</dbReference>
<dbReference type="SUPFAM" id="SSF53448">
    <property type="entry name" value="Nucleotide-diphospho-sugar transferases"/>
    <property type="match status" value="1"/>
</dbReference>
<keyword evidence="3" id="KW-0479">Metal-binding</keyword>
<sequence>MIVATATDTAYVELTAVLLASLAEQAGPGIDAVYVFCDGVSPANKERLRLSYGREGLAFIDLTDAMGAFSARPVNHHLSRTAYARILMPLTLADVTGRLLYIDCDTLVNGSLAPLAEIDMQGHALAAVDDIAIQVPERHAKRNLDIGMPADMRYFNSGVLLIDLEEWRRQRVSERVIEFVDAHPELPMMDQDALNGTLRGDWLALDERWNMHRRLKKGRYVDDPSIWQDARIIHFIGQIKPNYSDCGHPARTLYFEHRARTPFANAPVKTKLGRKVEKRVRRLKRLFGRVRRAFGS</sequence>
<dbReference type="RefSeq" id="WP_258730676.1">
    <property type="nucleotide sequence ID" value="NZ_JANTHZ010000001.1"/>
</dbReference>